<evidence type="ECO:0000256" key="2">
    <source>
        <dbReference type="ARBA" id="ARBA00022553"/>
    </source>
</evidence>
<dbReference type="Proteomes" id="UP001630127">
    <property type="component" value="Unassembled WGS sequence"/>
</dbReference>
<keyword evidence="17" id="KW-1185">Reference proteome</keyword>
<evidence type="ECO:0000256" key="4">
    <source>
        <dbReference type="ARBA" id="ARBA00022692"/>
    </source>
</evidence>
<comment type="caution">
    <text evidence="16">The sequence shown here is derived from an EMBL/GenBank/DDBJ whole genome shotgun (WGS) entry which is preliminary data.</text>
</comment>
<dbReference type="SUPFAM" id="SSF56112">
    <property type="entry name" value="Protein kinase-like (PK-like)"/>
    <property type="match status" value="1"/>
</dbReference>
<dbReference type="FunFam" id="3.80.10.10:FF:000095">
    <property type="entry name" value="LRR receptor-like serine/threonine-protein kinase GSO1"/>
    <property type="match status" value="1"/>
</dbReference>
<feature type="transmembrane region" description="Helical" evidence="13">
    <location>
        <begin position="562"/>
        <end position="584"/>
    </location>
</feature>
<comment type="subcellular location">
    <subcellularLocation>
        <location evidence="1">Membrane</location>
        <topology evidence="1">Single-pass membrane protein</topology>
    </subcellularLocation>
</comment>
<evidence type="ECO:0000256" key="13">
    <source>
        <dbReference type="SAM" id="Phobius"/>
    </source>
</evidence>
<dbReference type="Gene3D" id="1.10.510.10">
    <property type="entry name" value="Transferase(Phosphotransferase) domain 1"/>
    <property type="match status" value="1"/>
</dbReference>
<protein>
    <recommendedName>
        <fullName evidence="15">Protein kinase domain-containing protein</fullName>
    </recommendedName>
</protein>
<dbReference type="Gene3D" id="3.80.10.10">
    <property type="entry name" value="Ribonuclease Inhibitor"/>
    <property type="match status" value="2"/>
</dbReference>
<keyword evidence="3" id="KW-0433">Leucine-rich repeat</keyword>
<evidence type="ECO:0000256" key="3">
    <source>
        <dbReference type="ARBA" id="ARBA00022614"/>
    </source>
</evidence>
<evidence type="ECO:0000256" key="14">
    <source>
        <dbReference type="SAM" id="SignalP"/>
    </source>
</evidence>
<sequence length="994" mass="108901">MQFFCLVLLVVVELAVGQSDLKALLELKMGIERDPSGKVLVSWDSKSLASDGCPQNWYGIGCSEGHVTSIILSDMGLVGIFSFPAISGLKMLRNLSIPNNQFSGSITEELGLISTLEYLDLSGNLFNGTMPSELTNLRSLVFLNLSLNYMEGTIPSGFTNLEQLKYLDLHSNGFSGEVMDLLAQFGSVEHVDVSSNSFSGSLDLSLGSTDFVSSIRYINISYNSLAGELFAHDGMPFFDNLEVFDATNNRFVGNVPSFNFVVSLRVLKLGSNQLSGALPEALLLESSMVLSELDLSLNLLQGPLGSISSATVKIVNLSSNMLSGPLPINIGHCAVIDLSNNRFSGNLSRIQGWGNYVEIIDLSSNFLSGTLPNQTSQFLRLTSLRISNNSLEGVLPPILGSYPELERIDFSLNHFSGFLLPSLFNSTRMTNIYMSFNNFSGTIPLESLTTQNPSLVSLDLSHNALTGHLPPELGEFQNLIYLDLSNNNFEGDIPDGLPNVLIGFNVSYNNLSGTVPKNLQRFPLSAFHPGNGHLTTQYESFSPVSEPNTNLRRHGSRMKSTIKTALIAGLVGSASAIIFLYLIIYCKFQYQEDSTSSSNNIVKKKDPLSSAQVESACDPQGNSSVVPGLKGLGQPEAMRKSEMTASPLSIMSGNTSPSNLQHLSEYPSPLQVCSPDKLAGDLQIFDSSLRFTAEELSCAPAEVVGMSCHGKLYRAVLDSGHVLAVKWLKEGIAKGRKEFSREARKLGNVRHPNLVSLQGYYWGPKDHEKLLMSNYIDAPCLDAYLHDRDARKFPTLALNDRLKIAVDVARCLNYLHNDSSIPHGNLKSTNILIEIPKLHVLLTDYSLHRLMTSAGTAEQVLTAGALGYRPPEFASTSKPLPSLKSDVYAFGVILLELLTGRNSAETIRQNNEVVDLTEWARLLAMENQSTECFDRSIFSTQERTLKVLDNMLQVALTCILPPDERPDMKMILEDLSSIISKHALKRYPLHAYSQ</sequence>
<dbReference type="Gene3D" id="3.30.200.20">
    <property type="entry name" value="Phosphorylase Kinase, domain 1"/>
    <property type="match status" value="1"/>
</dbReference>
<evidence type="ECO:0000256" key="5">
    <source>
        <dbReference type="ARBA" id="ARBA00022729"/>
    </source>
</evidence>
<dbReference type="Pfam" id="PF08263">
    <property type="entry name" value="LRRNT_2"/>
    <property type="match status" value="1"/>
</dbReference>
<evidence type="ECO:0000313" key="16">
    <source>
        <dbReference type="EMBL" id="KAL3518759.1"/>
    </source>
</evidence>
<dbReference type="InterPro" id="IPR053059">
    <property type="entry name" value="Inactive_SerThr-Kinase_ABA"/>
</dbReference>
<keyword evidence="9 13" id="KW-1133">Transmembrane helix</keyword>
<dbReference type="InterPro" id="IPR001611">
    <property type="entry name" value="Leu-rich_rpt"/>
</dbReference>
<keyword evidence="4 13" id="KW-0812">Transmembrane</keyword>
<keyword evidence="5 14" id="KW-0732">Signal</keyword>
<keyword evidence="7" id="KW-0547">Nucleotide-binding</keyword>
<evidence type="ECO:0000256" key="9">
    <source>
        <dbReference type="ARBA" id="ARBA00022989"/>
    </source>
</evidence>
<feature type="domain" description="Protein kinase" evidence="15">
    <location>
        <begin position="698"/>
        <end position="979"/>
    </location>
</feature>
<proteinExistence type="predicted"/>
<name>A0ABD2ZH30_9GENT</name>
<evidence type="ECO:0000256" key="1">
    <source>
        <dbReference type="ARBA" id="ARBA00004167"/>
    </source>
</evidence>
<dbReference type="InterPro" id="IPR013210">
    <property type="entry name" value="LRR_N_plant-typ"/>
</dbReference>
<evidence type="ECO:0000256" key="11">
    <source>
        <dbReference type="ARBA" id="ARBA00023170"/>
    </source>
</evidence>
<evidence type="ECO:0000256" key="12">
    <source>
        <dbReference type="SAM" id="MobiDB-lite"/>
    </source>
</evidence>
<accession>A0ABD2ZH30</accession>
<dbReference type="GO" id="GO:0005524">
    <property type="term" value="F:ATP binding"/>
    <property type="evidence" value="ECO:0007669"/>
    <property type="project" value="UniProtKB-KW"/>
</dbReference>
<dbReference type="EMBL" id="JBJUIK010000009">
    <property type="protein sequence ID" value="KAL3518759.1"/>
    <property type="molecule type" value="Genomic_DNA"/>
</dbReference>
<feature type="chain" id="PRO_5044814006" description="Protein kinase domain-containing protein" evidence="14">
    <location>
        <begin position="18"/>
        <end position="994"/>
    </location>
</feature>
<dbReference type="FunFam" id="1.10.510.10:FF:000480">
    <property type="entry name" value="Pollen receptor-like kinase 1"/>
    <property type="match status" value="1"/>
</dbReference>
<dbReference type="InterPro" id="IPR032675">
    <property type="entry name" value="LRR_dom_sf"/>
</dbReference>
<evidence type="ECO:0000256" key="7">
    <source>
        <dbReference type="ARBA" id="ARBA00022741"/>
    </source>
</evidence>
<dbReference type="Pfam" id="PF00560">
    <property type="entry name" value="LRR_1"/>
    <property type="match status" value="4"/>
</dbReference>
<keyword evidence="11" id="KW-0675">Receptor</keyword>
<gene>
    <name evidence="16" type="ORF">ACH5RR_021348</name>
</gene>
<dbReference type="InterPro" id="IPR011009">
    <property type="entry name" value="Kinase-like_dom_sf"/>
</dbReference>
<evidence type="ECO:0000256" key="10">
    <source>
        <dbReference type="ARBA" id="ARBA00023136"/>
    </source>
</evidence>
<keyword evidence="10 13" id="KW-0472">Membrane</keyword>
<keyword evidence="2" id="KW-0597">Phosphoprotein</keyword>
<organism evidence="16 17">
    <name type="scientific">Cinchona calisaya</name>
    <dbReference type="NCBI Taxonomy" id="153742"/>
    <lineage>
        <taxon>Eukaryota</taxon>
        <taxon>Viridiplantae</taxon>
        <taxon>Streptophyta</taxon>
        <taxon>Embryophyta</taxon>
        <taxon>Tracheophyta</taxon>
        <taxon>Spermatophyta</taxon>
        <taxon>Magnoliopsida</taxon>
        <taxon>eudicotyledons</taxon>
        <taxon>Gunneridae</taxon>
        <taxon>Pentapetalae</taxon>
        <taxon>asterids</taxon>
        <taxon>lamiids</taxon>
        <taxon>Gentianales</taxon>
        <taxon>Rubiaceae</taxon>
        <taxon>Cinchonoideae</taxon>
        <taxon>Cinchoneae</taxon>
        <taxon>Cinchona</taxon>
    </lineage>
</organism>
<dbReference type="GO" id="GO:0099402">
    <property type="term" value="P:plant organ development"/>
    <property type="evidence" value="ECO:0007669"/>
    <property type="project" value="UniProtKB-ARBA"/>
</dbReference>
<dbReference type="SUPFAM" id="SSF52058">
    <property type="entry name" value="L domain-like"/>
    <property type="match status" value="2"/>
</dbReference>
<dbReference type="FunFam" id="3.80.10.10:FF:000400">
    <property type="entry name" value="Nuclear pore complex protein NUP107"/>
    <property type="match status" value="1"/>
</dbReference>
<evidence type="ECO:0000259" key="15">
    <source>
        <dbReference type="PROSITE" id="PS50011"/>
    </source>
</evidence>
<dbReference type="Pfam" id="PF07714">
    <property type="entry name" value="PK_Tyr_Ser-Thr"/>
    <property type="match status" value="1"/>
</dbReference>
<evidence type="ECO:0000256" key="8">
    <source>
        <dbReference type="ARBA" id="ARBA00022840"/>
    </source>
</evidence>
<dbReference type="InterPro" id="IPR001245">
    <property type="entry name" value="Ser-Thr/Tyr_kinase_cat_dom"/>
</dbReference>
<dbReference type="FunFam" id="3.30.200.20:FF:000486">
    <property type="entry name" value="Leucine-rich repeat receptor-like protein kinase"/>
    <property type="match status" value="1"/>
</dbReference>
<dbReference type="GO" id="GO:0009653">
    <property type="term" value="P:anatomical structure morphogenesis"/>
    <property type="evidence" value="ECO:0007669"/>
    <property type="project" value="UniProtKB-ARBA"/>
</dbReference>
<feature type="signal peptide" evidence="14">
    <location>
        <begin position="1"/>
        <end position="17"/>
    </location>
</feature>
<dbReference type="InterPro" id="IPR000719">
    <property type="entry name" value="Prot_kinase_dom"/>
</dbReference>
<keyword evidence="6" id="KW-0677">Repeat</keyword>
<evidence type="ECO:0000256" key="6">
    <source>
        <dbReference type="ARBA" id="ARBA00022737"/>
    </source>
</evidence>
<dbReference type="PANTHER" id="PTHR48003:SF3">
    <property type="entry name" value="LEUCINE-RICH REPEAT PROTEIN KINASE FAMILY PROTEIN"/>
    <property type="match status" value="1"/>
</dbReference>
<reference evidence="16 17" key="1">
    <citation type="submission" date="2024-11" db="EMBL/GenBank/DDBJ databases">
        <title>A near-complete genome assembly of Cinchona calisaya.</title>
        <authorList>
            <person name="Lian D.C."/>
            <person name="Zhao X.W."/>
            <person name="Wei L."/>
        </authorList>
    </citation>
    <scope>NUCLEOTIDE SEQUENCE [LARGE SCALE GENOMIC DNA]</scope>
    <source>
        <tissue evidence="16">Nenye</tissue>
    </source>
</reference>
<evidence type="ECO:0000313" key="17">
    <source>
        <dbReference type="Proteomes" id="UP001630127"/>
    </source>
</evidence>
<dbReference type="PANTHER" id="PTHR48003">
    <property type="entry name" value="OS07G0626500 PROTEIN"/>
    <property type="match status" value="1"/>
</dbReference>
<feature type="region of interest" description="Disordered" evidence="12">
    <location>
        <begin position="612"/>
        <end position="640"/>
    </location>
</feature>
<dbReference type="PROSITE" id="PS50011">
    <property type="entry name" value="PROTEIN_KINASE_DOM"/>
    <property type="match status" value="1"/>
</dbReference>
<keyword evidence="8" id="KW-0067">ATP-binding</keyword>
<dbReference type="GO" id="GO:0016020">
    <property type="term" value="C:membrane"/>
    <property type="evidence" value="ECO:0007669"/>
    <property type="project" value="UniProtKB-SubCell"/>
</dbReference>
<dbReference type="AlphaFoldDB" id="A0ABD2ZH30"/>